<keyword evidence="10 13" id="KW-0482">Metalloprotease</keyword>
<dbReference type="Pfam" id="PF01963">
    <property type="entry name" value="TraB_PrgY_gumN"/>
    <property type="match status" value="1"/>
</dbReference>
<keyword evidence="15" id="KW-1185">Reference proteome</keyword>
<evidence type="ECO:0000256" key="9">
    <source>
        <dbReference type="ARBA" id="ARBA00022989"/>
    </source>
</evidence>
<protein>
    <recommendedName>
        <fullName evidence="13">Metalloprotease TIKI homolog</fullName>
        <ecNumber evidence="13">3.4.-.-</ecNumber>
    </recommendedName>
</protein>
<evidence type="ECO:0000256" key="7">
    <source>
        <dbReference type="ARBA" id="ARBA00022729"/>
    </source>
</evidence>
<accession>A0ABN8QPA3</accession>
<comment type="function">
    <text evidence="13">Metalloprotease that acts as a negative regulator of the Wnt signaling pathway.</text>
</comment>
<gene>
    <name evidence="14" type="ORF">PLOB_00009082</name>
</gene>
<sequence>MTVDVVSAKVKKTGVAAQLKSLLTEAPLQSHNASTDISPSTRPSCAKYALQENLNSFLWLVKRDPPAYFFGTIHVPYTRVWDYIPSNSKDAFRTSQYVYFELDLTNKATVNALWRCQMLPKGGLLKDVLPRSIYRRLYRHLRYIKKMIPVWLRDKDDDYQQGMAPYADKIFQLLTKDWQQKRPIWVMLMVNSLTKSDIKNRGIPVLDQYLASEASRNEKFTGAVEEVEEQCRPLNSLNDTQVIFALNQTLNFQEKLRVGKATLAYTTDDLIDHYNCGDLNTVLFSTQTTRLANTNSNSTLKELEMQATRDIDKYFKTELIFKRNELMAKRVIDLLNKHPERNFFFAFGAGHFLGNHSIIDIMKREGFTVDHLGPNQKLPSYTPSIPPHLKPKRKLRKCRKRHRKRYCRRKRKRTNFRRVKLVLKVTNNPTQKRVDSSKKQVTVKEDLSSGTSLPILPTSSAVNIRSRQVLNTATLLCLLLWCLIRELL</sequence>
<organism evidence="14 15">
    <name type="scientific">Porites lobata</name>
    <dbReference type="NCBI Taxonomy" id="104759"/>
    <lineage>
        <taxon>Eukaryota</taxon>
        <taxon>Metazoa</taxon>
        <taxon>Cnidaria</taxon>
        <taxon>Anthozoa</taxon>
        <taxon>Hexacorallia</taxon>
        <taxon>Scleractinia</taxon>
        <taxon>Fungiina</taxon>
        <taxon>Poritidae</taxon>
        <taxon>Porites</taxon>
    </lineage>
</organism>
<dbReference type="CDD" id="cd14789">
    <property type="entry name" value="Tiki"/>
    <property type="match status" value="1"/>
</dbReference>
<dbReference type="PANTHER" id="PTHR31120">
    <property type="entry name" value="METALLOPROTEASE TIKI"/>
    <property type="match status" value="1"/>
</dbReference>
<comment type="subcellular location">
    <subcellularLocation>
        <location evidence="13">Cell membrane</location>
        <topology evidence="13">Single-pass type I membrane protein</topology>
    </subcellularLocation>
    <subcellularLocation>
        <location evidence="2">Membrane</location>
        <topology evidence="2">Single-pass type I membrane protein</topology>
    </subcellularLocation>
</comment>
<keyword evidence="4 13" id="KW-0645">Protease</keyword>
<keyword evidence="5" id="KW-0812">Transmembrane</keyword>
<comment type="cofactor">
    <cofactor evidence="13">
        <name>Mn(2+)</name>
        <dbReference type="ChEBI" id="CHEBI:29035"/>
    </cofactor>
    <cofactor evidence="13">
        <name>Co(2+)</name>
        <dbReference type="ChEBI" id="CHEBI:48828"/>
    </cofactor>
    <text evidence="13">Divalent metal cations. Mn(2+) or Co(2+).</text>
</comment>
<evidence type="ECO:0000256" key="5">
    <source>
        <dbReference type="ARBA" id="ARBA00022692"/>
    </source>
</evidence>
<dbReference type="EMBL" id="CALNXK010000143">
    <property type="protein sequence ID" value="CAH3168023.1"/>
    <property type="molecule type" value="Genomic_DNA"/>
</dbReference>
<name>A0ABN8QPA3_9CNID</name>
<evidence type="ECO:0000256" key="8">
    <source>
        <dbReference type="ARBA" id="ARBA00022801"/>
    </source>
</evidence>
<comment type="similarity">
    <text evidence="3 13">Belongs to the TIKI family.</text>
</comment>
<evidence type="ECO:0000313" key="15">
    <source>
        <dbReference type="Proteomes" id="UP001159405"/>
    </source>
</evidence>
<dbReference type="InterPro" id="IPR040230">
    <property type="entry name" value="TIKI1/2-like"/>
</dbReference>
<evidence type="ECO:0000256" key="6">
    <source>
        <dbReference type="ARBA" id="ARBA00022723"/>
    </source>
</evidence>
<evidence type="ECO:0000256" key="10">
    <source>
        <dbReference type="ARBA" id="ARBA00023049"/>
    </source>
</evidence>
<keyword evidence="9" id="KW-1133">Transmembrane helix</keyword>
<comment type="caution">
    <text evidence="14">The sequence shown here is derived from an EMBL/GenBank/DDBJ whole genome shotgun (WGS) entry which is preliminary data.</text>
</comment>
<evidence type="ECO:0000313" key="14">
    <source>
        <dbReference type="EMBL" id="CAH3168023.1"/>
    </source>
</evidence>
<comment type="cofactor">
    <cofactor evidence="1">
        <name>Co(2+)</name>
        <dbReference type="ChEBI" id="CHEBI:48828"/>
    </cofactor>
</comment>
<evidence type="ECO:0000256" key="12">
    <source>
        <dbReference type="ARBA" id="ARBA00023180"/>
    </source>
</evidence>
<keyword evidence="8 13" id="KW-0378">Hydrolase</keyword>
<evidence type="ECO:0000256" key="1">
    <source>
        <dbReference type="ARBA" id="ARBA00001941"/>
    </source>
</evidence>
<dbReference type="Proteomes" id="UP001159405">
    <property type="component" value="Unassembled WGS sequence"/>
</dbReference>
<dbReference type="EC" id="3.4.-.-" evidence="13"/>
<keyword evidence="13" id="KW-1003">Cell membrane</keyword>
<evidence type="ECO:0000256" key="3">
    <source>
        <dbReference type="ARBA" id="ARBA00008261"/>
    </source>
</evidence>
<keyword evidence="13" id="KW-0879">Wnt signaling pathway</keyword>
<proteinExistence type="inferred from homology"/>
<evidence type="ECO:0000256" key="11">
    <source>
        <dbReference type="ARBA" id="ARBA00023136"/>
    </source>
</evidence>
<keyword evidence="11" id="KW-0472">Membrane</keyword>
<keyword evidence="12" id="KW-0325">Glycoprotein</keyword>
<evidence type="ECO:0000256" key="2">
    <source>
        <dbReference type="ARBA" id="ARBA00004479"/>
    </source>
</evidence>
<dbReference type="PANTHER" id="PTHR31120:SF6">
    <property type="entry name" value="METALLOPROTEASE TIKI HOMOLOG"/>
    <property type="match status" value="1"/>
</dbReference>
<reference evidence="14 15" key="1">
    <citation type="submission" date="2022-05" db="EMBL/GenBank/DDBJ databases">
        <authorList>
            <consortium name="Genoscope - CEA"/>
            <person name="William W."/>
        </authorList>
    </citation>
    <scope>NUCLEOTIDE SEQUENCE [LARGE SCALE GENOMIC DNA]</scope>
</reference>
<evidence type="ECO:0000256" key="13">
    <source>
        <dbReference type="RuleBase" id="RU369069"/>
    </source>
</evidence>
<evidence type="ECO:0000256" key="4">
    <source>
        <dbReference type="ARBA" id="ARBA00022670"/>
    </source>
</evidence>
<dbReference type="InterPro" id="IPR002816">
    <property type="entry name" value="TraB/PrgY/GumN_fam"/>
</dbReference>
<keyword evidence="6 13" id="KW-0479">Metal-binding</keyword>
<keyword evidence="7 13" id="KW-0732">Signal</keyword>